<dbReference type="Gene3D" id="3.30.70.2970">
    <property type="entry name" value="Protein of unknown function (DUF541), domain 2"/>
    <property type="match status" value="1"/>
</dbReference>
<reference evidence="1" key="1">
    <citation type="submission" date="2021-07" db="EMBL/GenBank/DDBJ databases">
        <authorList>
            <person name="Branca A.L. A."/>
        </authorList>
    </citation>
    <scope>NUCLEOTIDE SEQUENCE</scope>
</reference>
<dbReference type="InterPro" id="IPR007497">
    <property type="entry name" value="SIMPL/DUF541"/>
</dbReference>
<sequence length="259" mass="28645">MAPLKIVLDGTSSITRQPERAALRFIVKANGKTRESVSKEVTETSNEINRLFKDLAPKTETGETIQGSPVTSFSSTSLRTWSEVPSDKSGKPLPTKYHATLSLNALFQDFTKLSEVVGKLFSYPNIEIQFLDWCLTEATQNALSSESREEAMRDAVRKANDYARVIGREVVAVEIREPAGGLQFGMNGGRYNPYMQGQMTQQMAHQYQQKMARSTIPPAVGSSPAPNLNLDSGAPALDLSPQLIRYTNYVEVEFQAAYN</sequence>
<gene>
    <name evidence="1" type="ORF">PEGY_LOCUS4266</name>
</gene>
<protein>
    <submittedName>
        <fullName evidence="1">Uncharacterized protein</fullName>
    </submittedName>
</protein>
<evidence type="ECO:0000313" key="2">
    <source>
        <dbReference type="Proteomes" id="UP001154252"/>
    </source>
</evidence>
<dbReference type="Proteomes" id="UP001154252">
    <property type="component" value="Unassembled WGS sequence"/>
</dbReference>
<dbReference type="Gene3D" id="3.30.110.170">
    <property type="entry name" value="Protein of unknown function (DUF541), domain 1"/>
    <property type="match status" value="1"/>
</dbReference>
<dbReference type="OrthoDB" id="3335918at2759"/>
<keyword evidence="2" id="KW-1185">Reference proteome</keyword>
<proteinExistence type="predicted"/>
<accession>A0A9W4P1X7</accession>
<dbReference type="EMBL" id="CAJVRC010000853">
    <property type="protein sequence ID" value="CAG8895837.1"/>
    <property type="molecule type" value="Genomic_DNA"/>
</dbReference>
<evidence type="ECO:0000313" key="1">
    <source>
        <dbReference type="EMBL" id="CAG8895837.1"/>
    </source>
</evidence>
<dbReference type="Pfam" id="PF04402">
    <property type="entry name" value="SIMPL"/>
    <property type="match status" value="1"/>
</dbReference>
<organism evidence="1 2">
    <name type="scientific">Penicillium egyptiacum</name>
    <dbReference type="NCBI Taxonomy" id="1303716"/>
    <lineage>
        <taxon>Eukaryota</taxon>
        <taxon>Fungi</taxon>
        <taxon>Dikarya</taxon>
        <taxon>Ascomycota</taxon>
        <taxon>Pezizomycotina</taxon>
        <taxon>Eurotiomycetes</taxon>
        <taxon>Eurotiomycetidae</taxon>
        <taxon>Eurotiales</taxon>
        <taxon>Aspergillaceae</taxon>
        <taxon>Penicillium</taxon>
    </lineage>
</organism>
<comment type="caution">
    <text evidence="1">The sequence shown here is derived from an EMBL/GenBank/DDBJ whole genome shotgun (WGS) entry which is preliminary data.</text>
</comment>
<dbReference type="AlphaFoldDB" id="A0A9W4P1X7"/>
<name>A0A9W4P1X7_9EURO</name>